<evidence type="ECO:0000313" key="3">
    <source>
        <dbReference type="Proteomes" id="UP000190188"/>
    </source>
</evidence>
<proteinExistence type="predicted"/>
<dbReference type="RefSeq" id="WP_078501664.1">
    <property type="nucleotide sequence ID" value="NZ_MSZX01000010.1"/>
</dbReference>
<dbReference type="Proteomes" id="UP000190188">
    <property type="component" value="Unassembled WGS sequence"/>
</dbReference>
<gene>
    <name evidence="2" type="ORF">BVG16_23650</name>
</gene>
<name>A0A1T2X4B9_9BACL</name>
<dbReference type="InterPro" id="IPR045403">
    <property type="entry name" value="HTH_59_Firmicutes_type"/>
</dbReference>
<reference evidence="2 3" key="1">
    <citation type="submission" date="2017-01" db="EMBL/GenBank/DDBJ databases">
        <title>Genome analysis of Paenibacillus selenitrireducens ES3-24.</title>
        <authorList>
            <person name="Xu D."/>
            <person name="Yao R."/>
            <person name="Zheng S."/>
        </authorList>
    </citation>
    <scope>NUCLEOTIDE SEQUENCE [LARGE SCALE GENOMIC DNA]</scope>
    <source>
        <strain evidence="2 3">ES3-24</strain>
    </source>
</reference>
<feature type="domain" description="Helix-turn-helix" evidence="1">
    <location>
        <begin position="92"/>
        <end position="146"/>
    </location>
</feature>
<sequence length="195" mass="21997">MEHLLCFQVILANGERLWPASIFPARNERAALTDLQAVREFLEREGKVVISVIAYDVHGERLQGGHKRVYAQHELSMIQGPIPSYPPHGISVNEVFGLSEAARLWGIEGGGATIRKALERGEFNPSEIRKSDGILLVTFSGMQRRYNAVMKNQWRELHTYIVPEGAILEDTENLLRSLNNPLSSFARRHRKAAEV</sequence>
<dbReference type="Pfam" id="PF20038">
    <property type="entry name" value="HTH_59"/>
    <property type="match status" value="1"/>
</dbReference>
<dbReference type="AlphaFoldDB" id="A0A1T2X4B9"/>
<accession>A0A1T2X4B9</accession>
<comment type="caution">
    <text evidence="2">The sequence shown here is derived from an EMBL/GenBank/DDBJ whole genome shotgun (WGS) entry which is preliminary data.</text>
</comment>
<organism evidence="2 3">
    <name type="scientific">Paenibacillus selenitireducens</name>
    <dbReference type="NCBI Taxonomy" id="1324314"/>
    <lineage>
        <taxon>Bacteria</taxon>
        <taxon>Bacillati</taxon>
        <taxon>Bacillota</taxon>
        <taxon>Bacilli</taxon>
        <taxon>Bacillales</taxon>
        <taxon>Paenibacillaceae</taxon>
        <taxon>Paenibacillus</taxon>
    </lineage>
</organism>
<dbReference type="EMBL" id="MSZX01000010">
    <property type="protein sequence ID" value="OPA74751.1"/>
    <property type="molecule type" value="Genomic_DNA"/>
</dbReference>
<keyword evidence="3" id="KW-1185">Reference proteome</keyword>
<dbReference type="OrthoDB" id="1710385at2"/>
<dbReference type="STRING" id="1324314.BVG16_23650"/>
<protein>
    <recommendedName>
        <fullName evidence="1">Helix-turn-helix domain-containing protein</fullName>
    </recommendedName>
</protein>
<evidence type="ECO:0000259" key="1">
    <source>
        <dbReference type="Pfam" id="PF20038"/>
    </source>
</evidence>
<evidence type="ECO:0000313" key="2">
    <source>
        <dbReference type="EMBL" id="OPA74751.1"/>
    </source>
</evidence>